<gene>
    <name evidence="1" type="ORF">ABENE_17515</name>
</gene>
<protein>
    <submittedName>
        <fullName evidence="1">Uncharacterized protein</fullName>
    </submittedName>
</protein>
<dbReference type="Proteomes" id="UP000017837">
    <property type="component" value="Unassembled WGS sequence"/>
</dbReference>
<evidence type="ECO:0000313" key="2">
    <source>
        <dbReference type="Proteomes" id="UP000017837"/>
    </source>
</evidence>
<evidence type="ECO:0000313" key="1">
    <source>
        <dbReference type="EMBL" id="ESQ87028.1"/>
    </source>
</evidence>
<proteinExistence type="predicted"/>
<name>V4R6D0_9CAUL</name>
<reference evidence="1 2" key="1">
    <citation type="journal article" date="2014" name="Nature">
        <title>Sequential evolution of bacterial morphology by co-option of a developmental regulator.</title>
        <authorList>
            <person name="Jiang C."/>
            <person name="Brown P.J."/>
            <person name="Ducret A."/>
            <person name="Brun Y.V."/>
        </authorList>
    </citation>
    <scope>NUCLEOTIDE SEQUENCE [LARGE SCALE GENOMIC DNA]</scope>
    <source>
        <strain evidence="1 2">DSM 16100</strain>
    </source>
</reference>
<dbReference type="PATRIC" id="fig|1121022.4.peg.3577"/>
<sequence length="99" mass="11038">MEALMKNAMCQLSAGLFADVANNWLILVVEADPRNAGVFYLGAYPYAQDGTPLHPDAPAVLTVWDRSAPGARQISERQKRFAHYTTTTLFEPVYELRHA</sequence>
<organism evidence="1 2">
    <name type="scientific">Asticcacaulis benevestitus DSM 16100 = ATCC BAA-896</name>
    <dbReference type="NCBI Taxonomy" id="1121022"/>
    <lineage>
        <taxon>Bacteria</taxon>
        <taxon>Pseudomonadati</taxon>
        <taxon>Pseudomonadota</taxon>
        <taxon>Alphaproteobacteria</taxon>
        <taxon>Caulobacterales</taxon>
        <taxon>Caulobacteraceae</taxon>
        <taxon>Asticcacaulis</taxon>
    </lineage>
</organism>
<dbReference type="EMBL" id="AWGB01000047">
    <property type="protein sequence ID" value="ESQ87028.1"/>
    <property type="molecule type" value="Genomic_DNA"/>
</dbReference>
<dbReference type="AlphaFoldDB" id="V4R6D0"/>
<keyword evidence="2" id="KW-1185">Reference proteome</keyword>
<comment type="caution">
    <text evidence="1">The sequence shown here is derived from an EMBL/GenBank/DDBJ whole genome shotgun (WGS) entry which is preliminary data.</text>
</comment>
<dbReference type="STRING" id="1121022.GCA_000376105_03762"/>
<accession>V4R6D0</accession>